<accession>A0A0V1MUX9</accession>
<evidence type="ECO:0000313" key="2">
    <source>
        <dbReference type="Proteomes" id="UP000054843"/>
    </source>
</evidence>
<evidence type="ECO:0000313" key="1">
    <source>
        <dbReference type="EMBL" id="KRZ75581.1"/>
    </source>
</evidence>
<keyword evidence="2" id="KW-1185">Reference proteome</keyword>
<reference evidence="1 2" key="1">
    <citation type="submission" date="2015-01" db="EMBL/GenBank/DDBJ databases">
        <title>Evolution of Trichinella species and genotypes.</title>
        <authorList>
            <person name="Korhonen P.K."/>
            <person name="Edoardo P."/>
            <person name="Giuseppe L.R."/>
            <person name="Gasser R.B."/>
        </authorList>
    </citation>
    <scope>NUCLEOTIDE SEQUENCE [LARGE SCALE GENOMIC DNA]</scope>
    <source>
        <strain evidence="1">ISS1980</strain>
    </source>
</reference>
<organism evidence="1 2">
    <name type="scientific">Trichinella papuae</name>
    <dbReference type="NCBI Taxonomy" id="268474"/>
    <lineage>
        <taxon>Eukaryota</taxon>
        <taxon>Metazoa</taxon>
        <taxon>Ecdysozoa</taxon>
        <taxon>Nematoda</taxon>
        <taxon>Enoplea</taxon>
        <taxon>Dorylaimia</taxon>
        <taxon>Trichinellida</taxon>
        <taxon>Trichinellidae</taxon>
        <taxon>Trichinella</taxon>
    </lineage>
</organism>
<dbReference type="Proteomes" id="UP000054843">
    <property type="component" value="Unassembled WGS sequence"/>
</dbReference>
<dbReference type="EMBL" id="JYDO01000036">
    <property type="protein sequence ID" value="KRZ75581.1"/>
    <property type="molecule type" value="Genomic_DNA"/>
</dbReference>
<dbReference type="AlphaFoldDB" id="A0A0V1MUX9"/>
<protein>
    <submittedName>
        <fullName evidence="1">Uncharacterized protein</fullName>
    </submittedName>
</protein>
<sequence length="189" mass="21717">MKTNIAFFAHILCASYAYFTASLWSCTKNMVYTIKSSQQAEDNMAIKFHVDESSFLDKTVNTPRCHGCHVQRIDKQKPIPFFWLLWSGNILLPIDQECLLLPYQCYIIELNWASLKAPRFCFISSLSGNIIFAAPSVRYGQIVPVALMLNSANLINRAFTDFDIWVWYNPSSRSDIAGKLLQTMLEEWL</sequence>
<comment type="caution">
    <text evidence="1">The sequence shown here is derived from an EMBL/GenBank/DDBJ whole genome shotgun (WGS) entry which is preliminary data.</text>
</comment>
<gene>
    <name evidence="1" type="ORF">T10_363</name>
</gene>
<proteinExistence type="predicted"/>
<name>A0A0V1MUX9_9BILA</name>